<dbReference type="RefSeq" id="WP_274687874.1">
    <property type="nucleotide sequence ID" value="NZ_JAPMOU010000005.1"/>
</dbReference>
<dbReference type="Pfam" id="PF11639">
    <property type="entry name" value="HapK"/>
    <property type="match status" value="1"/>
</dbReference>
<evidence type="ECO:0000313" key="1">
    <source>
        <dbReference type="EMBL" id="MDE1461512.1"/>
    </source>
</evidence>
<organism evidence="1 2">
    <name type="scientific">Spartinivicinus poritis</name>
    <dbReference type="NCBI Taxonomy" id="2994640"/>
    <lineage>
        <taxon>Bacteria</taxon>
        <taxon>Pseudomonadati</taxon>
        <taxon>Pseudomonadota</taxon>
        <taxon>Gammaproteobacteria</taxon>
        <taxon>Oceanospirillales</taxon>
        <taxon>Zooshikellaceae</taxon>
        <taxon>Spartinivicinus</taxon>
    </lineage>
</organism>
<keyword evidence="2" id="KW-1185">Reference proteome</keyword>
<protein>
    <submittedName>
        <fullName evidence="1">RedY protein</fullName>
    </submittedName>
</protein>
<gene>
    <name evidence="1" type="ORF">ORQ98_05975</name>
</gene>
<reference evidence="1 2" key="1">
    <citation type="submission" date="2022-11" db="EMBL/GenBank/DDBJ databases">
        <title>Spartinivicinus poritis sp. nov., isolated from scleractinian coral Porites lutea.</title>
        <authorList>
            <person name="Zhang G."/>
            <person name="Cai L."/>
            <person name="Wei Q."/>
        </authorList>
    </citation>
    <scope>NUCLEOTIDE SEQUENCE [LARGE SCALE GENOMIC DNA]</scope>
    <source>
        <strain evidence="1 2">A2-2</strain>
    </source>
</reference>
<evidence type="ECO:0000313" key="2">
    <source>
        <dbReference type="Proteomes" id="UP001528823"/>
    </source>
</evidence>
<comment type="caution">
    <text evidence="1">The sequence shown here is derived from an EMBL/GenBank/DDBJ whole genome shotgun (WGS) entry which is preliminary data.</text>
</comment>
<dbReference type="Proteomes" id="UP001528823">
    <property type="component" value="Unassembled WGS sequence"/>
</dbReference>
<dbReference type="EMBL" id="JAPMOU010000005">
    <property type="protein sequence ID" value="MDE1461512.1"/>
    <property type="molecule type" value="Genomic_DNA"/>
</dbReference>
<name>A0ABT5U577_9GAMM</name>
<dbReference type="Gene3D" id="3.30.70.100">
    <property type="match status" value="1"/>
</dbReference>
<sequence length="103" mass="12118">MLIIHKIKLKEKVSALDFENWVKEKDYLACESLDGVVRFAVHSVQDKSENFDYVETIFVNDITVFEQDMNKPIFKSLEKDFYAMAEVVEEIELNTISPGYNWF</sequence>
<proteinExistence type="predicted"/>
<dbReference type="InterPro" id="IPR021667">
    <property type="entry name" value="HapK"/>
</dbReference>
<accession>A0ABT5U577</accession>